<name>A0A0J8R684_COCIT</name>
<feature type="compositionally biased region" description="Polar residues" evidence="1">
    <location>
        <begin position="15"/>
        <end position="42"/>
    </location>
</feature>
<organism evidence="2 3">
    <name type="scientific">Coccidioides immitis RMSCC 3703</name>
    <dbReference type="NCBI Taxonomy" id="454286"/>
    <lineage>
        <taxon>Eukaryota</taxon>
        <taxon>Fungi</taxon>
        <taxon>Dikarya</taxon>
        <taxon>Ascomycota</taxon>
        <taxon>Pezizomycotina</taxon>
        <taxon>Eurotiomycetes</taxon>
        <taxon>Eurotiomycetidae</taxon>
        <taxon>Onygenales</taxon>
        <taxon>Onygenaceae</taxon>
        <taxon>Coccidioides</taxon>
    </lineage>
</organism>
<evidence type="ECO:0000313" key="3">
    <source>
        <dbReference type="Proteomes" id="UP000054559"/>
    </source>
</evidence>
<dbReference type="EMBL" id="DS268181">
    <property type="protein sequence ID" value="KMU79955.1"/>
    <property type="molecule type" value="Genomic_DNA"/>
</dbReference>
<dbReference type="AlphaFoldDB" id="A0A0J8R684"/>
<reference evidence="3" key="1">
    <citation type="journal article" date="2010" name="Genome Res.">
        <title>Population genomic sequencing of Coccidioides fungi reveals recent hybridization and transposon control.</title>
        <authorList>
            <person name="Neafsey D.E."/>
            <person name="Barker B.M."/>
            <person name="Sharpton T.J."/>
            <person name="Stajich J.E."/>
            <person name="Park D.J."/>
            <person name="Whiston E."/>
            <person name="Hung C.-Y."/>
            <person name="McMahan C."/>
            <person name="White J."/>
            <person name="Sykes S."/>
            <person name="Heiman D."/>
            <person name="Young S."/>
            <person name="Zeng Q."/>
            <person name="Abouelleil A."/>
            <person name="Aftuck L."/>
            <person name="Bessette D."/>
            <person name="Brown A."/>
            <person name="FitzGerald M."/>
            <person name="Lui A."/>
            <person name="Macdonald J.P."/>
            <person name="Priest M."/>
            <person name="Orbach M.J."/>
            <person name="Galgiani J.N."/>
            <person name="Kirkland T.N."/>
            <person name="Cole G.T."/>
            <person name="Birren B.W."/>
            <person name="Henn M.R."/>
            <person name="Taylor J.W."/>
            <person name="Rounsley S.D."/>
        </authorList>
    </citation>
    <scope>NUCLEOTIDE SEQUENCE [LARGE SCALE GENOMIC DNA]</scope>
    <source>
        <strain evidence="3">RMSCC 3703</strain>
    </source>
</reference>
<sequence length="65" mass="7143">MQSPTGNPKGGSPPVDQSQMSRTTSMNTTSPRGRHFTSTLTSRPAMARYDRRGRDLLPPQIPSSR</sequence>
<evidence type="ECO:0000256" key="1">
    <source>
        <dbReference type="SAM" id="MobiDB-lite"/>
    </source>
</evidence>
<accession>A0A0J8R684</accession>
<protein>
    <submittedName>
        <fullName evidence="2">Uncharacterized protein</fullName>
    </submittedName>
</protein>
<dbReference type="Proteomes" id="UP000054559">
    <property type="component" value="Unassembled WGS sequence"/>
</dbReference>
<feature type="region of interest" description="Disordered" evidence="1">
    <location>
        <begin position="1"/>
        <end position="65"/>
    </location>
</feature>
<proteinExistence type="predicted"/>
<evidence type="ECO:0000313" key="2">
    <source>
        <dbReference type="EMBL" id="KMU79955.1"/>
    </source>
</evidence>
<gene>
    <name evidence="2" type="ORF">CISG_08115</name>
</gene>